<evidence type="ECO:0000259" key="1">
    <source>
        <dbReference type="Pfam" id="PF11954"/>
    </source>
</evidence>
<comment type="caution">
    <text evidence="2">The sequence shown here is derived from an EMBL/GenBank/DDBJ whole genome shotgun (WGS) entry which is preliminary data.</text>
</comment>
<dbReference type="InterPro" id="IPR021860">
    <property type="entry name" value="Peptidase_S12_Pab87-rel_C"/>
</dbReference>
<reference evidence="2 3" key="1">
    <citation type="journal article" date="2015" name="Nature">
        <title>rRNA introns, odd ribosomes, and small enigmatic genomes across a large radiation of phyla.</title>
        <authorList>
            <person name="Brown C.T."/>
            <person name="Hug L.A."/>
            <person name="Thomas B.C."/>
            <person name="Sharon I."/>
            <person name="Castelle C.J."/>
            <person name="Singh A."/>
            <person name="Wilkins M.J."/>
            <person name="Williams K.H."/>
            <person name="Banfield J.F."/>
        </authorList>
    </citation>
    <scope>NUCLEOTIDE SEQUENCE [LARGE SCALE GENOMIC DNA]</scope>
</reference>
<protein>
    <recommendedName>
        <fullName evidence="1">Peptidase S12 Pab87-related C-terminal domain-containing protein</fullName>
    </recommendedName>
</protein>
<sequence length="129" mass="14214">RDVCITVLSNFEDASVSMIMGNLAEILFEGKTVLPVFHKAIELDRKILASYTGEYKMEDAGVIKIVMKNNKLYSLTGADEIAIFPATETDFYPKTTDTAFLFSKDAKGNVSVMTIARPGAEKLKAVKIK</sequence>
<name>A0A0G0QNQ7_9BACT</name>
<dbReference type="AlphaFoldDB" id="A0A0G0QNQ7"/>
<dbReference type="EMBL" id="LBWG01000032">
    <property type="protein sequence ID" value="KKR03322.1"/>
    <property type="molecule type" value="Genomic_DNA"/>
</dbReference>
<evidence type="ECO:0000313" key="2">
    <source>
        <dbReference type="EMBL" id="KKR03322.1"/>
    </source>
</evidence>
<organism evidence="2 3">
    <name type="scientific">Candidatus Uhrbacteria bacterium GW2011_GWF2_39_13</name>
    <dbReference type="NCBI Taxonomy" id="1618995"/>
    <lineage>
        <taxon>Bacteria</taxon>
        <taxon>Candidatus Uhriibacteriota</taxon>
    </lineage>
</organism>
<dbReference type="Proteomes" id="UP000033935">
    <property type="component" value="Unassembled WGS sequence"/>
</dbReference>
<evidence type="ECO:0000313" key="3">
    <source>
        <dbReference type="Proteomes" id="UP000033935"/>
    </source>
</evidence>
<proteinExistence type="predicted"/>
<gene>
    <name evidence="2" type="ORF">UT30_C0032G0001</name>
</gene>
<dbReference type="Pfam" id="PF11954">
    <property type="entry name" value="DUF3471"/>
    <property type="match status" value="1"/>
</dbReference>
<feature type="domain" description="Peptidase S12 Pab87-related C-terminal" evidence="1">
    <location>
        <begin position="39"/>
        <end position="116"/>
    </location>
</feature>
<feature type="non-terminal residue" evidence="2">
    <location>
        <position position="1"/>
    </location>
</feature>
<accession>A0A0G0QNQ7</accession>